<protein>
    <recommendedName>
        <fullName evidence="7">tRNA (guanine-N(7)-)-methyltransferase</fullName>
        <ecNumber evidence="7">2.1.1.33</ecNumber>
    </recommendedName>
    <alternativeName>
        <fullName evidence="7">tRNA (guanine(46)-N(7))-methyltransferase</fullName>
    </alternativeName>
    <alternativeName>
        <fullName evidence="7">tRNA(m7G46)-methyltransferase</fullName>
    </alternativeName>
</protein>
<dbReference type="InterPro" id="IPR055361">
    <property type="entry name" value="tRNA_methyltr_TrmB_bact"/>
</dbReference>
<evidence type="ECO:0000256" key="1">
    <source>
        <dbReference type="ARBA" id="ARBA00000142"/>
    </source>
</evidence>
<dbReference type="Gene3D" id="3.40.50.150">
    <property type="entry name" value="Vaccinia Virus protein VP39"/>
    <property type="match status" value="1"/>
</dbReference>
<gene>
    <name evidence="7" type="primary">trmB</name>
    <name evidence="8" type="ORF">J2T55_002184</name>
</gene>
<reference evidence="8" key="1">
    <citation type="submission" date="2022-08" db="EMBL/GenBank/DDBJ databases">
        <title>Genomic Encyclopedia of Type Strains, Phase III (KMG-III): the genomes of soil and plant-associated and newly described type strains.</title>
        <authorList>
            <person name="Whitman W."/>
        </authorList>
    </citation>
    <scope>NUCLEOTIDE SEQUENCE</scope>
    <source>
        <strain evidence="8">HMT 1</strain>
    </source>
</reference>
<sequence length="232" mass="26243">MSESPKRLIRSFVRREGRMTRAQEQAFERFWPHYGVEFSSIPVKPQDLFDRTAPLTLDIGPGMGLTTVSLAAVHPERDYLAVEVHRPGIGSLLHHAGRAGLTNLRALSHDAVEVIHDMLSDASLDQVLILFPDPWPKKRHHKRRLLNAEFARLLRPKLKAHALVYVATDWQDYAEQIPSPFEDNGYVNLAGAGRASPRPRWRPLTKFEQRGLGRGHSVRDFVFCRSNSVGTG</sequence>
<feature type="binding site" evidence="7">
    <location>
        <position position="58"/>
    </location>
    <ligand>
        <name>S-adenosyl-L-methionine</name>
        <dbReference type="ChEBI" id="CHEBI:59789"/>
    </ligand>
</feature>
<evidence type="ECO:0000313" key="8">
    <source>
        <dbReference type="EMBL" id="MCS3904151.1"/>
    </source>
</evidence>
<keyword evidence="4 7" id="KW-0808">Transferase</keyword>
<dbReference type="HAMAP" id="MF_01057">
    <property type="entry name" value="tRNA_methyltr_TrmB"/>
    <property type="match status" value="1"/>
</dbReference>
<dbReference type="InterPro" id="IPR029063">
    <property type="entry name" value="SAM-dependent_MTases_sf"/>
</dbReference>
<evidence type="ECO:0000313" key="9">
    <source>
        <dbReference type="Proteomes" id="UP001204445"/>
    </source>
</evidence>
<dbReference type="InterPro" id="IPR003358">
    <property type="entry name" value="tRNA_(Gua-N-7)_MeTrfase_Trmb"/>
</dbReference>
<dbReference type="AlphaFoldDB" id="A0AAE3L295"/>
<feature type="binding site" evidence="7">
    <location>
        <position position="137"/>
    </location>
    <ligand>
        <name>substrate</name>
    </ligand>
</feature>
<dbReference type="PANTHER" id="PTHR23417">
    <property type="entry name" value="3-DEOXY-D-MANNO-OCTULOSONIC-ACID TRANSFERASE/TRNA GUANINE-N 7 - -METHYLTRANSFERASE"/>
    <property type="match status" value="1"/>
</dbReference>
<evidence type="ECO:0000256" key="4">
    <source>
        <dbReference type="ARBA" id="ARBA00022679"/>
    </source>
</evidence>
<dbReference type="GO" id="GO:0008176">
    <property type="term" value="F:tRNA (guanine(46)-N7)-methyltransferase activity"/>
    <property type="evidence" value="ECO:0007669"/>
    <property type="project" value="UniProtKB-UniRule"/>
</dbReference>
<dbReference type="Proteomes" id="UP001204445">
    <property type="component" value="Unassembled WGS sequence"/>
</dbReference>
<keyword evidence="3 7" id="KW-0489">Methyltransferase</keyword>
<feature type="binding site" evidence="7">
    <location>
        <position position="133"/>
    </location>
    <ligand>
        <name>S-adenosyl-L-methionine</name>
        <dbReference type="ChEBI" id="CHEBI:59789"/>
    </ligand>
</feature>
<name>A0AAE3L295_9GAMM</name>
<evidence type="ECO:0000256" key="7">
    <source>
        <dbReference type="HAMAP-Rule" id="MF_01057"/>
    </source>
</evidence>
<comment type="caution">
    <text evidence="8">The sequence shown here is derived from an EMBL/GenBank/DDBJ whole genome shotgun (WGS) entry which is preliminary data.</text>
</comment>
<proteinExistence type="inferred from homology"/>
<feature type="binding site" evidence="7">
    <location>
        <position position="110"/>
    </location>
    <ligand>
        <name>S-adenosyl-L-methionine</name>
        <dbReference type="ChEBI" id="CHEBI:59789"/>
    </ligand>
</feature>
<dbReference type="PROSITE" id="PS51625">
    <property type="entry name" value="SAM_MT_TRMB"/>
    <property type="match status" value="1"/>
</dbReference>
<keyword evidence="5 7" id="KW-0949">S-adenosyl-L-methionine</keyword>
<comment type="pathway">
    <text evidence="7">tRNA modification; N(7)-methylguanine-tRNA biosynthesis.</text>
</comment>
<evidence type="ECO:0000256" key="5">
    <source>
        <dbReference type="ARBA" id="ARBA00022691"/>
    </source>
</evidence>
<evidence type="ECO:0000256" key="3">
    <source>
        <dbReference type="ARBA" id="ARBA00022603"/>
    </source>
</evidence>
<keyword evidence="6 7" id="KW-0819">tRNA processing</keyword>
<feature type="binding site" evidence="7">
    <location>
        <begin position="205"/>
        <end position="208"/>
    </location>
    <ligand>
        <name>substrate</name>
    </ligand>
</feature>
<dbReference type="EMBL" id="JANUCT010000016">
    <property type="protein sequence ID" value="MCS3904151.1"/>
    <property type="molecule type" value="Genomic_DNA"/>
</dbReference>
<organism evidence="8 9">
    <name type="scientific">Methylohalomonas lacus</name>
    <dbReference type="NCBI Taxonomy" id="398773"/>
    <lineage>
        <taxon>Bacteria</taxon>
        <taxon>Pseudomonadati</taxon>
        <taxon>Pseudomonadota</taxon>
        <taxon>Gammaproteobacteria</taxon>
        <taxon>Methylohalomonadales</taxon>
        <taxon>Methylohalomonadaceae</taxon>
        <taxon>Methylohalomonas</taxon>
    </lineage>
</organism>
<comment type="similarity">
    <text evidence="7">Belongs to the class I-like SAM-binding methyltransferase superfamily. TrmB family.</text>
</comment>
<comment type="function">
    <text evidence="2 7">Catalyzes the formation of N(7)-methylguanine at position 46 (m7G46) in tRNA.</text>
</comment>
<feature type="binding site" evidence="7">
    <location>
        <position position="169"/>
    </location>
    <ligand>
        <name>substrate</name>
    </ligand>
</feature>
<keyword evidence="9" id="KW-1185">Reference proteome</keyword>
<feature type="binding site" evidence="7">
    <location>
        <position position="83"/>
    </location>
    <ligand>
        <name>S-adenosyl-L-methionine</name>
        <dbReference type="ChEBI" id="CHEBI:59789"/>
    </ligand>
</feature>
<evidence type="ECO:0000256" key="2">
    <source>
        <dbReference type="ARBA" id="ARBA00003015"/>
    </source>
</evidence>
<dbReference type="NCBIfam" id="TIGR00091">
    <property type="entry name" value="tRNA (guanosine(46)-N7)-methyltransferase TrmB"/>
    <property type="match status" value="1"/>
</dbReference>
<dbReference type="SUPFAM" id="SSF53335">
    <property type="entry name" value="S-adenosyl-L-methionine-dependent methyltransferases"/>
    <property type="match status" value="1"/>
</dbReference>
<comment type="catalytic activity">
    <reaction evidence="1 7">
        <text>guanosine(46) in tRNA + S-adenosyl-L-methionine = N(7)-methylguanosine(46) in tRNA + S-adenosyl-L-homocysteine</text>
        <dbReference type="Rhea" id="RHEA:42708"/>
        <dbReference type="Rhea" id="RHEA-COMP:10188"/>
        <dbReference type="Rhea" id="RHEA-COMP:10189"/>
        <dbReference type="ChEBI" id="CHEBI:57856"/>
        <dbReference type="ChEBI" id="CHEBI:59789"/>
        <dbReference type="ChEBI" id="CHEBI:74269"/>
        <dbReference type="ChEBI" id="CHEBI:74480"/>
        <dbReference type="EC" id="2.1.1.33"/>
    </reaction>
</comment>
<comment type="caution">
    <text evidence="7">Lacks conserved residue(s) required for the propagation of feature annotation.</text>
</comment>
<dbReference type="GO" id="GO:0043527">
    <property type="term" value="C:tRNA methyltransferase complex"/>
    <property type="evidence" value="ECO:0007669"/>
    <property type="project" value="TreeGrafter"/>
</dbReference>
<dbReference type="Pfam" id="PF02390">
    <property type="entry name" value="Methyltransf_4"/>
    <property type="match status" value="1"/>
</dbReference>
<dbReference type="PANTHER" id="PTHR23417:SF14">
    <property type="entry name" value="PENTACOTRIPEPTIDE-REPEAT REGION OF PRORP DOMAIN-CONTAINING PROTEIN"/>
    <property type="match status" value="1"/>
</dbReference>
<evidence type="ECO:0000256" key="6">
    <source>
        <dbReference type="ARBA" id="ARBA00022694"/>
    </source>
</evidence>
<dbReference type="EC" id="2.1.1.33" evidence="7"/>
<accession>A0AAE3L295</accession>